<keyword evidence="1" id="KW-0812">Transmembrane</keyword>
<dbReference type="OrthoDB" id="10250354at2759"/>
<dbReference type="SMART" id="SM00271">
    <property type="entry name" value="DnaJ"/>
    <property type="match status" value="1"/>
</dbReference>
<comment type="caution">
    <text evidence="3">The sequence shown here is derived from an EMBL/GenBank/DDBJ whole genome shotgun (WGS) entry which is preliminary data.</text>
</comment>
<dbReference type="GO" id="GO:0006614">
    <property type="term" value="P:SRP-dependent cotranslational protein targeting to membrane"/>
    <property type="evidence" value="ECO:0007669"/>
    <property type="project" value="TreeGrafter"/>
</dbReference>
<feature type="transmembrane region" description="Helical" evidence="1">
    <location>
        <begin position="12"/>
        <end position="36"/>
    </location>
</feature>
<dbReference type="AlphaFoldDB" id="A0A976IC46"/>
<keyword evidence="4" id="KW-1185">Reference proteome</keyword>
<dbReference type="InterPro" id="IPR014756">
    <property type="entry name" value="Ig_E-set"/>
</dbReference>
<dbReference type="InterPro" id="IPR035892">
    <property type="entry name" value="C2_domain_sf"/>
</dbReference>
<dbReference type="EMBL" id="SHOA02000008">
    <property type="protein sequence ID" value="TDH66181.1"/>
    <property type="molecule type" value="Genomic_DNA"/>
</dbReference>
<gene>
    <name evidence="3" type="ORF">CCR75_004903</name>
</gene>
<keyword evidence="1" id="KW-1133">Transmembrane helix</keyword>
<keyword evidence="1" id="KW-0472">Membrane</keyword>
<dbReference type="Gene3D" id="2.60.40.150">
    <property type="entry name" value="C2 domain"/>
    <property type="match status" value="1"/>
</dbReference>
<sequence length="512" mass="57145">MAEELLSESDGAVYAFAGVMLALYVVPATLFTIYRVVRTPSKVRSRGFALHLALLAVGVSSLWRCLSALQSVDTSGVFDPYDILGVSESTSIREIKKAFRELGRQLHPDKNLDNPLATAQFARVTKAYEALTNPKSIENFRKYGHPDGHQSMLMGVAFGSWVRGTSSSTGSAVVLLYFSIIFASLAYLVYWLRQRAGRSDRTRVSRATLASFVDALSEKMSVHDLVELLLSCDEMAGAAAGIVPEAQNSAQLRVKTHEKFAKKLEAAKALPSEVISRIRKHPNPVARENMLALYQFLRRDKLRSVSRPSWVESRFQKVLLELPFLVDIFSKMAAEQLVKRAYSAMPLVRALALLSSIGQGSMVPDEAALRAQNERLAATNGQLPRLELKDTTLVVLDESRILPGDWLTLETTLERQHVEINKRAGLAATVYDHVDPKSPFRKEHVWFLVIDKRTGRLYSAWKCFDLSQHVVEKSGFLGPEMPGKYELELRVVCPAYLDVHAKIDLSIVVENR</sequence>
<name>A0A976IC46_BRELC</name>
<dbReference type="InterPro" id="IPR001623">
    <property type="entry name" value="DnaJ_domain"/>
</dbReference>
<feature type="transmembrane region" description="Helical" evidence="1">
    <location>
        <begin position="172"/>
        <end position="192"/>
    </location>
</feature>
<dbReference type="GO" id="GO:0031207">
    <property type="term" value="C:Sec62/Sec63 complex"/>
    <property type="evidence" value="ECO:0007669"/>
    <property type="project" value="TreeGrafter"/>
</dbReference>
<evidence type="ECO:0000313" key="4">
    <source>
        <dbReference type="Proteomes" id="UP000294530"/>
    </source>
</evidence>
<dbReference type="PROSITE" id="PS50076">
    <property type="entry name" value="DNAJ_2"/>
    <property type="match status" value="1"/>
</dbReference>
<dbReference type="RefSeq" id="XP_067815680.1">
    <property type="nucleotide sequence ID" value="XM_067962989.1"/>
</dbReference>
<dbReference type="Proteomes" id="UP000294530">
    <property type="component" value="Unassembled WGS sequence"/>
</dbReference>
<proteinExistence type="predicted"/>
<evidence type="ECO:0000256" key="1">
    <source>
        <dbReference type="SAM" id="Phobius"/>
    </source>
</evidence>
<reference evidence="3 4" key="1">
    <citation type="journal article" date="2021" name="Genome Biol.">
        <title>AFLAP: assembly-free linkage analysis pipeline using k-mers from genome sequencing data.</title>
        <authorList>
            <person name="Fletcher K."/>
            <person name="Zhang L."/>
            <person name="Gil J."/>
            <person name="Han R."/>
            <person name="Cavanaugh K."/>
            <person name="Michelmore R."/>
        </authorList>
    </citation>
    <scope>NUCLEOTIDE SEQUENCE [LARGE SCALE GENOMIC DNA]</scope>
    <source>
        <strain evidence="3 4">SF5</strain>
    </source>
</reference>
<dbReference type="PRINTS" id="PR00625">
    <property type="entry name" value="JDOMAIN"/>
</dbReference>
<dbReference type="KEGG" id="blac:94348660"/>
<dbReference type="GO" id="GO:0003723">
    <property type="term" value="F:RNA binding"/>
    <property type="evidence" value="ECO:0007669"/>
    <property type="project" value="TreeGrafter"/>
</dbReference>
<accession>A0A976IC46</accession>
<dbReference type="GO" id="GO:0006620">
    <property type="term" value="P:post-translational protein targeting to endoplasmic reticulum membrane"/>
    <property type="evidence" value="ECO:0007669"/>
    <property type="project" value="TreeGrafter"/>
</dbReference>
<feature type="domain" description="J" evidence="2">
    <location>
        <begin position="79"/>
        <end position="144"/>
    </location>
</feature>
<dbReference type="GeneID" id="94348660"/>
<dbReference type="SUPFAM" id="SSF46565">
    <property type="entry name" value="Chaperone J-domain"/>
    <property type="match status" value="1"/>
</dbReference>
<protein>
    <recommendedName>
        <fullName evidence="2">J domain-containing protein</fullName>
    </recommendedName>
</protein>
<dbReference type="PANTHER" id="PTHR24075:SF0">
    <property type="entry name" value="TRANSLOCATION PROTEIN SEC63 HOMOLOG"/>
    <property type="match status" value="1"/>
</dbReference>
<evidence type="ECO:0000259" key="2">
    <source>
        <dbReference type="PROSITE" id="PS50076"/>
    </source>
</evidence>
<dbReference type="PANTHER" id="PTHR24075">
    <property type="entry name" value="SEC63 DOMAIN-CONTAINING"/>
    <property type="match status" value="1"/>
</dbReference>
<evidence type="ECO:0000313" key="3">
    <source>
        <dbReference type="EMBL" id="TDH66181.1"/>
    </source>
</evidence>
<dbReference type="Gene3D" id="1.10.287.110">
    <property type="entry name" value="DnaJ domain"/>
    <property type="match status" value="1"/>
</dbReference>
<dbReference type="SUPFAM" id="SSF81296">
    <property type="entry name" value="E set domains"/>
    <property type="match status" value="1"/>
</dbReference>
<dbReference type="InterPro" id="IPR036869">
    <property type="entry name" value="J_dom_sf"/>
</dbReference>
<organism evidence="3 4">
    <name type="scientific">Bremia lactucae</name>
    <name type="common">Lettuce downy mildew</name>
    <dbReference type="NCBI Taxonomy" id="4779"/>
    <lineage>
        <taxon>Eukaryota</taxon>
        <taxon>Sar</taxon>
        <taxon>Stramenopiles</taxon>
        <taxon>Oomycota</taxon>
        <taxon>Peronosporomycetes</taxon>
        <taxon>Peronosporales</taxon>
        <taxon>Peronosporaceae</taxon>
        <taxon>Bremia</taxon>
    </lineage>
</organism>
<dbReference type="CDD" id="cd06257">
    <property type="entry name" value="DnaJ"/>
    <property type="match status" value="1"/>
</dbReference>
<dbReference type="Pfam" id="PF00226">
    <property type="entry name" value="DnaJ"/>
    <property type="match status" value="1"/>
</dbReference>
<feature type="transmembrane region" description="Helical" evidence="1">
    <location>
        <begin position="48"/>
        <end position="69"/>
    </location>
</feature>
<dbReference type="GO" id="GO:0008320">
    <property type="term" value="F:protein transmembrane transporter activity"/>
    <property type="evidence" value="ECO:0007669"/>
    <property type="project" value="TreeGrafter"/>
</dbReference>